<dbReference type="AlphaFoldDB" id="A0A2N5M9I8"/>
<keyword evidence="2" id="KW-1185">Reference proteome</keyword>
<dbReference type="RefSeq" id="WP_101640428.1">
    <property type="nucleotide sequence ID" value="NZ_PGUY01000013.1"/>
</dbReference>
<comment type="caution">
    <text evidence="1">The sequence shown here is derived from an EMBL/GenBank/DDBJ whole genome shotgun (WGS) entry which is preliminary data.</text>
</comment>
<dbReference type="EMBL" id="PGUY01000013">
    <property type="protein sequence ID" value="PLT31016.1"/>
    <property type="molecule type" value="Genomic_DNA"/>
</dbReference>
<reference evidence="1 2" key="1">
    <citation type="submission" date="2017-11" db="EMBL/GenBank/DDBJ databases">
        <title>Comparitive Functional Genomics of Dry Heat Resistant strains isolated from the Viking Spacecraft.</title>
        <authorList>
            <person name="Seuylemezian A."/>
            <person name="Cooper K."/>
            <person name="Vaishampayan P."/>
        </authorList>
    </citation>
    <scope>NUCLEOTIDE SEQUENCE [LARGE SCALE GENOMIC DNA]</scope>
    <source>
        <strain evidence="1 2">V1-29</strain>
    </source>
</reference>
<evidence type="ECO:0000313" key="1">
    <source>
        <dbReference type="EMBL" id="PLT31016.1"/>
    </source>
</evidence>
<gene>
    <name evidence="1" type="ORF">CUU66_04210</name>
</gene>
<evidence type="ECO:0000313" key="2">
    <source>
        <dbReference type="Proteomes" id="UP000234748"/>
    </source>
</evidence>
<proteinExistence type="predicted"/>
<dbReference type="InterPro" id="IPR028228">
    <property type="entry name" value="Imm53"/>
</dbReference>
<accession>A0A2N5M9I8</accession>
<organism evidence="1 2">
    <name type="scientific">Peribacillus deserti</name>
    <dbReference type="NCBI Taxonomy" id="673318"/>
    <lineage>
        <taxon>Bacteria</taxon>
        <taxon>Bacillati</taxon>
        <taxon>Bacillota</taxon>
        <taxon>Bacilli</taxon>
        <taxon>Bacillales</taxon>
        <taxon>Bacillaceae</taxon>
        <taxon>Peribacillus</taxon>
    </lineage>
</organism>
<protein>
    <submittedName>
        <fullName evidence="1">Uncharacterized protein</fullName>
    </submittedName>
</protein>
<sequence>MDNPRWYVTINLLGTNLEARSMEKVEIERNDNDRLHCWIKDSSCEYVTSAIASLIMACRWE</sequence>
<name>A0A2N5M9I8_9BACI</name>
<dbReference type="OrthoDB" id="3533713at2"/>
<dbReference type="Pfam" id="PF15580">
    <property type="entry name" value="Imm53"/>
    <property type="match status" value="1"/>
</dbReference>
<dbReference type="Proteomes" id="UP000234748">
    <property type="component" value="Unassembled WGS sequence"/>
</dbReference>